<dbReference type="Proteomes" id="UP000824120">
    <property type="component" value="Chromosome 4"/>
</dbReference>
<comment type="similarity">
    <text evidence="4">Belongs to the peroxidase family. Ascorbate peroxidase subfamily.</text>
</comment>
<feature type="disulfide bond" evidence="19">
    <location>
        <begin position="836"/>
        <end position="863"/>
    </location>
</feature>
<dbReference type="GO" id="GO:0005576">
    <property type="term" value="C:extracellular region"/>
    <property type="evidence" value="ECO:0007669"/>
    <property type="project" value="UniProtKB-SubCell"/>
</dbReference>
<dbReference type="FunFam" id="1.10.420.10:FF:000006">
    <property type="entry name" value="Peroxidase"/>
    <property type="match status" value="3"/>
</dbReference>
<feature type="disulfide bond" evidence="19">
    <location>
        <begin position="669"/>
        <end position="750"/>
    </location>
</feature>
<dbReference type="PROSITE" id="PS00436">
    <property type="entry name" value="PEROXIDASE_2"/>
    <property type="match status" value="2"/>
</dbReference>
<comment type="function">
    <text evidence="2">Removal of H(2)O(2), oxidation of toxic reductants, biosynthesis and degradation of lignin, suberization, auxin catabolism, response to environmental stresses such as wounding, pathogen attack and oxidative stress. These functions might be dependent on each isozyme/isoform in each plant tissue.</text>
</comment>
<dbReference type="PANTHER" id="PTHR31517:SF48">
    <property type="entry name" value="PEROXIDASE 16-RELATED"/>
    <property type="match status" value="1"/>
</dbReference>
<feature type="binding site" description="axial binding residue" evidence="17">
    <location>
        <position position="829"/>
    </location>
    <ligand>
        <name>heme b</name>
        <dbReference type="ChEBI" id="CHEBI:60344"/>
    </ligand>
    <ligandPart>
        <name>Fe</name>
        <dbReference type="ChEBI" id="CHEBI:18248"/>
    </ligandPart>
</feature>
<keyword evidence="13 19" id="KW-1015">Disulfide bond</keyword>
<comment type="cofactor">
    <cofactor evidence="17">
        <name>Ca(2+)</name>
        <dbReference type="ChEBI" id="CHEBI:29108"/>
    </cofactor>
    <text evidence="17">Binds 2 calcium ions per subunit.</text>
</comment>
<reference evidence="22 23" key="1">
    <citation type="submission" date="2020-09" db="EMBL/GenBank/DDBJ databases">
        <title>De no assembly of potato wild relative species, Solanum commersonii.</title>
        <authorList>
            <person name="Cho K."/>
        </authorList>
    </citation>
    <scope>NUCLEOTIDE SEQUENCE [LARGE SCALE GENOMIC DNA]</scope>
    <source>
        <strain evidence="22">LZ3.2</strain>
        <tissue evidence="22">Leaf</tissue>
    </source>
</reference>
<evidence type="ECO:0000256" key="15">
    <source>
        <dbReference type="PIRSR" id="PIRSR600823-1"/>
    </source>
</evidence>
<dbReference type="InterPro" id="IPR002016">
    <property type="entry name" value="Haem_peroxidase"/>
</dbReference>
<dbReference type="SUPFAM" id="SSF48113">
    <property type="entry name" value="Heme-dependent peroxidases"/>
    <property type="match status" value="3"/>
</dbReference>
<evidence type="ECO:0000256" key="6">
    <source>
        <dbReference type="ARBA" id="ARBA00022559"/>
    </source>
</evidence>
<name>A0A9J5ZK53_SOLCO</name>
<keyword evidence="20" id="KW-0472">Membrane</keyword>
<dbReference type="Gene3D" id="1.10.420.10">
    <property type="entry name" value="Peroxidase, domain 2"/>
    <property type="match status" value="3"/>
</dbReference>
<keyword evidence="7" id="KW-0349">Heme</keyword>
<keyword evidence="20" id="KW-0812">Transmembrane</keyword>
<dbReference type="PRINTS" id="PR00458">
    <property type="entry name" value="PEROXIDASE"/>
</dbReference>
<evidence type="ECO:0000256" key="1">
    <source>
        <dbReference type="ARBA" id="ARBA00000189"/>
    </source>
</evidence>
<feature type="domain" description="Plant heme peroxidase family profile" evidence="21">
    <location>
        <begin position="51"/>
        <end position="347"/>
    </location>
</feature>
<evidence type="ECO:0000256" key="9">
    <source>
        <dbReference type="ARBA" id="ARBA00022729"/>
    </source>
</evidence>
<dbReference type="InterPro" id="IPR033905">
    <property type="entry name" value="Secretory_peroxidase"/>
</dbReference>
<feature type="disulfide bond" evidence="19">
    <location>
        <begin position="756"/>
        <end position="951"/>
    </location>
</feature>
<comment type="subcellular location">
    <subcellularLocation>
        <location evidence="3">Secreted</location>
    </subcellularLocation>
</comment>
<feature type="site" description="Transition state stabilizer" evidence="18">
    <location>
        <position position="696"/>
    </location>
</feature>
<dbReference type="PRINTS" id="PR00461">
    <property type="entry name" value="PLPEROXIDASE"/>
</dbReference>
<proteinExistence type="inferred from homology"/>
<dbReference type="AlphaFoldDB" id="A0A9J5ZK53"/>
<evidence type="ECO:0000256" key="8">
    <source>
        <dbReference type="ARBA" id="ARBA00022723"/>
    </source>
</evidence>
<evidence type="ECO:0000256" key="11">
    <source>
        <dbReference type="ARBA" id="ARBA00023002"/>
    </source>
</evidence>
<keyword evidence="14" id="KW-0325">Glycoprotein</keyword>
<evidence type="ECO:0000256" key="18">
    <source>
        <dbReference type="PIRSR" id="PIRSR600823-4"/>
    </source>
</evidence>
<feature type="transmembrane region" description="Helical" evidence="20">
    <location>
        <begin position="20"/>
        <end position="38"/>
    </location>
</feature>
<feature type="binding site" evidence="16">
    <location>
        <position position="799"/>
    </location>
    <ligand>
        <name>substrate</name>
    </ligand>
</feature>
<evidence type="ECO:0000256" key="14">
    <source>
        <dbReference type="ARBA" id="ARBA00023180"/>
    </source>
</evidence>
<evidence type="ECO:0000256" key="5">
    <source>
        <dbReference type="ARBA" id="ARBA00012313"/>
    </source>
</evidence>
<feature type="domain" description="Plant heme peroxidase family profile" evidence="21">
    <location>
        <begin position="659"/>
        <end position="955"/>
    </location>
</feature>
<keyword evidence="20" id="KW-1133">Transmembrane helix</keyword>
<evidence type="ECO:0000313" key="22">
    <source>
        <dbReference type="EMBL" id="KAG5612406.1"/>
    </source>
</evidence>
<dbReference type="InterPro" id="IPR019794">
    <property type="entry name" value="Peroxidases_AS"/>
</dbReference>
<feature type="binding site" evidence="17">
    <location>
        <position position="706"/>
    </location>
    <ligand>
        <name>Ca(2+)</name>
        <dbReference type="ChEBI" id="CHEBI:29108"/>
        <label>1</label>
    </ligand>
</feature>
<evidence type="ECO:0000256" key="4">
    <source>
        <dbReference type="ARBA" id="ARBA00006873"/>
    </source>
</evidence>
<evidence type="ECO:0000256" key="13">
    <source>
        <dbReference type="ARBA" id="ARBA00023157"/>
    </source>
</evidence>
<dbReference type="Pfam" id="PF00141">
    <property type="entry name" value="peroxidase"/>
    <property type="match status" value="3"/>
</dbReference>
<evidence type="ECO:0000256" key="20">
    <source>
        <dbReference type="SAM" id="Phobius"/>
    </source>
</evidence>
<feature type="binding site" evidence="17">
    <location>
        <position position="701"/>
    </location>
    <ligand>
        <name>Ca(2+)</name>
        <dbReference type="ChEBI" id="CHEBI:29108"/>
        <label>1</label>
    </ligand>
</feature>
<evidence type="ECO:0000256" key="3">
    <source>
        <dbReference type="ARBA" id="ARBA00004613"/>
    </source>
</evidence>
<dbReference type="InterPro" id="IPR010255">
    <property type="entry name" value="Haem_peroxidase_sf"/>
</dbReference>
<dbReference type="GO" id="GO:0020037">
    <property type="term" value="F:heme binding"/>
    <property type="evidence" value="ECO:0007669"/>
    <property type="project" value="InterPro"/>
</dbReference>
<feature type="binding site" evidence="17">
    <location>
        <position position="875"/>
    </location>
    <ligand>
        <name>Ca(2+)</name>
        <dbReference type="ChEBI" id="CHEBI:29108"/>
        <label>2</label>
    </ligand>
</feature>
<keyword evidence="8 17" id="KW-0479">Metal-binding</keyword>
<protein>
    <recommendedName>
        <fullName evidence="5">peroxidase</fullName>
        <ecNumber evidence="5">1.11.1.7</ecNumber>
    </recommendedName>
</protein>
<evidence type="ECO:0000256" key="12">
    <source>
        <dbReference type="ARBA" id="ARBA00023004"/>
    </source>
</evidence>
<evidence type="ECO:0000256" key="10">
    <source>
        <dbReference type="ARBA" id="ARBA00022837"/>
    </source>
</evidence>
<feature type="binding site" evidence="17">
    <location>
        <position position="708"/>
    </location>
    <ligand>
        <name>Ca(2+)</name>
        <dbReference type="ChEBI" id="CHEBI:29108"/>
        <label>1</label>
    </ligand>
</feature>
<feature type="domain" description="Plant heme peroxidase family profile" evidence="21">
    <location>
        <begin position="352"/>
        <end position="604"/>
    </location>
</feature>
<evidence type="ECO:0000256" key="16">
    <source>
        <dbReference type="PIRSR" id="PIRSR600823-2"/>
    </source>
</evidence>
<dbReference type="InterPro" id="IPR000823">
    <property type="entry name" value="Peroxidase_pln"/>
</dbReference>
<dbReference type="FunFam" id="1.10.520.10:FF:000009">
    <property type="entry name" value="Peroxidase"/>
    <property type="match status" value="2"/>
</dbReference>
<comment type="caution">
    <text evidence="22">The sequence shown here is derived from an EMBL/GenBank/DDBJ whole genome shotgun (WGS) entry which is preliminary data.</text>
</comment>
<comment type="catalytic activity">
    <reaction evidence="1">
        <text>2 a phenolic donor + H2O2 = 2 a phenolic radical donor + 2 H2O</text>
        <dbReference type="Rhea" id="RHEA:56136"/>
        <dbReference type="ChEBI" id="CHEBI:15377"/>
        <dbReference type="ChEBI" id="CHEBI:16240"/>
        <dbReference type="ChEBI" id="CHEBI:139520"/>
        <dbReference type="ChEBI" id="CHEBI:139521"/>
        <dbReference type="EC" id="1.11.1.7"/>
    </reaction>
</comment>
<dbReference type="OrthoDB" id="2113341at2759"/>
<dbReference type="GO" id="GO:0042744">
    <property type="term" value="P:hydrogen peroxide catabolic process"/>
    <property type="evidence" value="ECO:0007669"/>
    <property type="project" value="InterPro"/>
</dbReference>
<evidence type="ECO:0000259" key="21">
    <source>
        <dbReference type="PROSITE" id="PS50873"/>
    </source>
</evidence>
<feature type="active site" description="Proton acceptor" evidence="15">
    <location>
        <position position="700"/>
    </location>
</feature>
<feature type="non-terminal residue" evidence="22">
    <location>
        <position position="1002"/>
    </location>
</feature>
<evidence type="ECO:0000256" key="19">
    <source>
        <dbReference type="PIRSR" id="PIRSR600823-5"/>
    </source>
</evidence>
<keyword evidence="12 17" id="KW-0408">Iron</keyword>
<feature type="binding site" evidence="17">
    <location>
        <position position="722"/>
    </location>
    <ligand>
        <name>Ca(2+)</name>
        <dbReference type="ChEBI" id="CHEBI:29108"/>
        <label>1</label>
    </ligand>
</feature>
<dbReference type="PANTHER" id="PTHR31517">
    <property type="match status" value="1"/>
</dbReference>
<keyword evidence="6" id="KW-0575">Peroxidase</keyword>
<keyword evidence="11" id="KW-0560">Oxidoreductase</keyword>
<dbReference type="PROSITE" id="PS50873">
    <property type="entry name" value="PEROXIDASE_4"/>
    <property type="match status" value="3"/>
</dbReference>
<feature type="binding site" evidence="17">
    <location>
        <position position="704"/>
    </location>
    <ligand>
        <name>Ca(2+)</name>
        <dbReference type="ChEBI" id="CHEBI:29108"/>
        <label>1</label>
    </ligand>
</feature>
<dbReference type="PROSITE" id="PS00435">
    <property type="entry name" value="PEROXIDASE_1"/>
    <property type="match status" value="3"/>
</dbReference>
<dbReference type="EC" id="1.11.1.7" evidence="5"/>
<evidence type="ECO:0000256" key="7">
    <source>
        <dbReference type="ARBA" id="ARBA00022617"/>
    </source>
</evidence>
<dbReference type="GO" id="GO:0046872">
    <property type="term" value="F:metal ion binding"/>
    <property type="evidence" value="ECO:0007669"/>
    <property type="project" value="UniProtKB-KW"/>
</dbReference>
<keyword evidence="9" id="KW-0732">Signal</keyword>
<dbReference type="EMBL" id="JACXVP010000004">
    <property type="protein sequence ID" value="KAG5612406.1"/>
    <property type="molecule type" value="Genomic_DNA"/>
</dbReference>
<keyword evidence="10 17" id="KW-0106">Calcium</keyword>
<feature type="binding site" evidence="17">
    <location>
        <position position="710"/>
    </location>
    <ligand>
        <name>Ca(2+)</name>
        <dbReference type="ChEBI" id="CHEBI:29108"/>
        <label>1</label>
    </ligand>
</feature>
<dbReference type="Gene3D" id="1.10.520.10">
    <property type="match status" value="3"/>
</dbReference>
<evidence type="ECO:0000313" key="23">
    <source>
        <dbReference type="Proteomes" id="UP000824120"/>
    </source>
</evidence>
<keyword evidence="23" id="KW-1185">Reference proteome</keyword>
<sequence length="1002" mass="110133">MFLHQDKVAILMASTSVSSSFKLLFVYSLLFFSQYFIVSSKGQGLPPIVKGLSWTFFDSSCPKLQSIVRKRLEKVFKDDIGQAAGLLRLHFHDCFVQGCDGSVMLDGSAGGPSEKTAIPNQTLRKESFKIIEDLRERVHKECGRIVSCSDIAALAARDAVVLTGGPNYVVPLGRRDGLNFATETATIDNLVAPTANTTTLLTRLATKGFDATDVVALSGAHTIGISHCGSFTERLYPNQDSTMDQTFANNLKRSCPKADSNNTVNMDILTPNIFDNKYYVDLMNRQGLFTSDQDLFTDQRTRGIVTSFGTDQKVFFDKFVIAMIKMGQLNVSTGGQGEIRAKCFVRNKNKLLVDGCDGSVLLDGSAGGPSEQTAVPNLTLRKRSFKIIDDLRKRIQDECGQVVSCSDITAIAARDSVVLTGGPNYDVPLGRKDGVNFATEQATIDNLVAPFANTTTVLSLLATKGLDATDAVALSGAHTIGISHCPSFTDRLYPNQDSTMDKTFANNLKGSCPTADSNNTVNMDIRSPNVFDNKYYVDLMNRQGLFTSDQDLYTDRRTRGIVTNFAVNQSLFYEKFVIGMIKMGQMNVLTGGNGEIRNRCDRRNKDKKRLVNVNLHQLIIMASTTLYTLASSLVLILSIFVSIHFQVTKAQGTQPIVKGLSWTFYDSICPNAESIIRSRLQNVFRQDIGQAAGLLRLHFHDCFVQGCDGSVLLDGSASGPSEKDAPPNLSLRQQAFRIIEDLRRRVHRDCGRVVSCADITAIAARDSVFFSGGPDYDLPLGRRDGLTFATLNETLANLPPPSFNTSLILASLATKNFTPTDVVALSGGHTIGISHCTSFTNRLYPNQDSSMDKTFANNLKITCPTTNSTNTTVLDIRSPNKFDNKYYVDLMNRQGLFTSDQDLYTDRRTRGIVTSFAINESLFFKEFVNSMIKMGQLNVLTGTQGQIRANCSVRNSNNYNLILPSSLGDQEKQGTCYRALMAIAIERSHRKANNFMCTSSCA</sequence>
<gene>
    <name evidence="22" type="ORF">H5410_023687</name>
</gene>
<dbReference type="GO" id="GO:0140825">
    <property type="term" value="F:lactoperoxidase activity"/>
    <property type="evidence" value="ECO:0007669"/>
    <property type="project" value="UniProtKB-EC"/>
</dbReference>
<comment type="cofactor">
    <cofactor evidence="17">
        <name>heme b</name>
        <dbReference type="ChEBI" id="CHEBI:60344"/>
    </cofactor>
    <text evidence="17">Binds 1 heme b (iron(II)-protoporphyrin IX) group per subunit.</text>
</comment>
<feature type="binding site" evidence="17">
    <location>
        <position position="883"/>
    </location>
    <ligand>
        <name>Ca(2+)</name>
        <dbReference type="ChEBI" id="CHEBI:29108"/>
        <label>2</label>
    </ligand>
</feature>
<accession>A0A9J5ZK53</accession>
<dbReference type="GO" id="GO:0006979">
    <property type="term" value="P:response to oxidative stress"/>
    <property type="evidence" value="ECO:0007669"/>
    <property type="project" value="InterPro"/>
</dbReference>
<dbReference type="CDD" id="cd00693">
    <property type="entry name" value="secretory_peroxidase"/>
    <property type="match status" value="3"/>
</dbReference>
<evidence type="ECO:0000256" key="17">
    <source>
        <dbReference type="PIRSR" id="PIRSR600823-3"/>
    </source>
</evidence>
<evidence type="ECO:0000256" key="2">
    <source>
        <dbReference type="ARBA" id="ARBA00002322"/>
    </source>
</evidence>
<organism evidence="22 23">
    <name type="scientific">Solanum commersonii</name>
    <name type="common">Commerson's wild potato</name>
    <name type="synonym">Commerson's nightshade</name>
    <dbReference type="NCBI Taxonomy" id="4109"/>
    <lineage>
        <taxon>Eukaryota</taxon>
        <taxon>Viridiplantae</taxon>
        <taxon>Streptophyta</taxon>
        <taxon>Embryophyta</taxon>
        <taxon>Tracheophyta</taxon>
        <taxon>Spermatophyta</taxon>
        <taxon>Magnoliopsida</taxon>
        <taxon>eudicotyledons</taxon>
        <taxon>Gunneridae</taxon>
        <taxon>Pentapetalae</taxon>
        <taxon>asterids</taxon>
        <taxon>lamiids</taxon>
        <taxon>Solanales</taxon>
        <taxon>Solanaceae</taxon>
        <taxon>Solanoideae</taxon>
        <taxon>Solaneae</taxon>
        <taxon>Solanum</taxon>
    </lineage>
</organism>
<feature type="disulfide bond" evidence="19">
    <location>
        <begin position="702"/>
        <end position="707"/>
    </location>
</feature>
<dbReference type="InterPro" id="IPR019793">
    <property type="entry name" value="Peroxidases_heam-ligand_BS"/>
</dbReference>
<feature type="binding site" evidence="17">
    <location>
        <position position="830"/>
    </location>
    <ligand>
        <name>Ca(2+)</name>
        <dbReference type="ChEBI" id="CHEBI:29108"/>
        <label>2</label>
    </ligand>
</feature>